<dbReference type="SUPFAM" id="SSF161098">
    <property type="entry name" value="MetI-like"/>
    <property type="match status" value="1"/>
</dbReference>
<organism evidence="10 11">
    <name type="scientific">Streptosporangium saharense</name>
    <dbReference type="NCBI Taxonomy" id="1706840"/>
    <lineage>
        <taxon>Bacteria</taxon>
        <taxon>Bacillati</taxon>
        <taxon>Actinomycetota</taxon>
        <taxon>Actinomycetes</taxon>
        <taxon>Streptosporangiales</taxon>
        <taxon>Streptosporangiaceae</taxon>
        <taxon>Streptosporangium</taxon>
    </lineage>
</organism>
<evidence type="ECO:0000256" key="8">
    <source>
        <dbReference type="SAM" id="MobiDB-lite"/>
    </source>
</evidence>
<dbReference type="GO" id="GO:0055085">
    <property type="term" value="P:transmembrane transport"/>
    <property type="evidence" value="ECO:0007669"/>
    <property type="project" value="InterPro"/>
</dbReference>
<keyword evidence="11" id="KW-1185">Reference proteome</keyword>
<feature type="compositionally biased region" description="Gly residues" evidence="8">
    <location>
        <begin position="14"/>
        <end position="23"/>
    </location>
</feature>
<dbReference type="Gene3D" id="1.10.3720.10">
    <property type="entry name" value="MetI-like"/>
    <property type="match status" value="1"/>
</dbReference>
<feature type="transmembrane region" description="Helical" evidence="7">
    <location>
        <begin position="153"/>
        <end position="175"/>
    </location>
</feature>
<feature type="transmembrane region" description="Helical" evidence="7">
    <location>
        <begin position="64"/>
        <end position="87"/>
    </location>
</feature>
<gene>
    <name evidence="10" type="ORF">FHS44_005850</name>
</gene>
<sequence length="344" mass="37249">MTASAIGDVERAGHSGGSGGSTAGPYGKGGRGVGFRPPVAAYFAVLVWAVAAALTLLLPDRQDVPYTSALGVVAALVALAVLVLALVARVAERIRHWGPWLAASGYWFVFWEVSTAKTDRLSVPYFTSPQGLWEAMWNDHDLLVSSFLNSLRLLVIGFTLGAVAGVLTGISMAWWRRTDYWVHPILMSLGPVPATAWLPLILVIFPSTYSGSVFMMTIAVWFPVTVLTRSGISGVGRAYYDVAQTLGAGSGYLVWRVAVPAALPQIFVGLFMGLGSSFITLVVAEMLGVKDGLGWYIQWTKGWAAYPRMYGAIVLMIVLCAGAMTVLFKLRSRALRWQKDLVRW</sequence>
<feature type="transmembrane region" description="Helical" evidence="7">
    <location>
        <begin position="181"/>
        <end position="205"/>
    </location>
</feature>
<feature type="transmembrane region" description="Helical" evidence="7">
    <location>
        <begin position="267"/>
        <end position="289"/>
    </location>
</feature>
<comment type="subcellular location">
    <subcellularLocation>
        <location evidence="1 7">Cell membrane</location>
        <topology evidence="1 7">Multi-pass membrane protein</topology>
    </subcellularLocation>
</comment>
<keyword evidence="2 7" id="KW-0813">Transport</keyword>
<evidence type="ECO:0000256" key="4">
    <source>
        <dbReference type="ARBA" id="ARBA00022692"/>
    </source>
</evidence>
<feature type="domain" description="ABC transmembrane type-1" evidence="9">
    <location>
        <begin position="147"/>
        <end position="328"/>
    </location>
</feature>
<evidence type="ECO:0000256" key="2">
    <source>
        <dbReference type="ARBA" id="ARBA00022448"/>
    </source>
</evidence>
<dbReference type="PROSITE" id="PS50928">
    <property type="entry name" value="ABC_TM1"/>
    <property type="match status" value="1"/>
</dbReference>
<keyword evidence="6 7" id="KW-0472">Membrane</keyword>
<evidence type="ECO:0000256" key="7">
    <source>
        <dbReference type="RuleBase" id="RU363032"/>
    </source>
</evidence>
<proteinExistence type="inferred from homology"/>
<dbReference type="EMBL" id="JACHJP010000007">
    <property type="protein sequence ID" value="MBB4918720.1"/>
    <property type="molecule type" value="Genomic_DNA"/>
</dbReference>
<feature type="transmembrane region" description="Helical" evidence="7">
    <location>
        <begin position="39"/>
        <end position="58"/>
    </location>
</feature>
<evidence type="ECO:0000256" key="5">
    <source>
        <dbReference type="ARBA" id="ARBA00022989"/>
    </source>
</evidence>
<keyword evidence="4 7" id="KW-0812">Transmembrane</keyword>
<comment type="similarity">
    <text evidence="7">Belongs to the binding-protein-dependent transport system permease family.</text>
</comment>
<dbReference type="PANTHER" id="PTHR30151">
    <property type="entry name" value="ALKANE SULFONATE ABC TRANSPORTER-RELATED, MEMBRANE SUBUNIT"/>
    <property type="match status" value="1"/>
</dbReference>
<reference evidence="10 11" key="1">
    <citation type="submission" date="2020-08" db="EMBL/GenBank/DDBJ databases">
        <title>Genomic Encyclopedia of Type Strains, Phase III (KMG-III): the genomes of soil and plant-associated and newly described type strains.</title>
        <authorList>
            <person name="Whitman W."/>
        </authorList>
    </citation>
    <scope>NUCLEOTIDE SEQUENCE [LARGE SCALE GENOMIC DNA]</scope>
    <source>
        <strain evidence="10 11">CECT 8840</strain>
    </source>
</reference>
<protein>
    <submittedName>
        <fullName evidence="10">NitT/TauT family transport system permease protein</fullName>
    </submittedName>
</protein>
<keyword evidence="5 7" id="KW-1133">Transmembrane helix</keyword>
<evidence type="ECO:0000259" key="9">
    <source>
        <dbReference type="PROSITE" id="PS50928"/>
    </source>
</evidence>
<evidence type="ECO:0000256" key="1">
    <source>
        <dbReference type="ARBA" id="ARBA00004651"/>
    </source>
</evidence>
<dbReference type="Pfam" id="PF00528">
    <property type="entry name" value="BPD_transp_1"/>
    <property type="match status" value="1"/>
</dbReference>
<accession>A0A7W7VQX3</accession>
<dbReference type="GO" id="GO:0005886">
    <property type="term" value="C:plasma membrane"/>
    <property type="evidence" value="ECO:0007669"/>
    <property type="project" value="UniProtKB-SubCell"/>
</dbReference>
<evidence type="ECO:0000256" key="6">
    <source>
        <dbReference type="ARBA" id="ARBA00023136"/>
    </source>
</evidence>
<feature type="region of interest" description="Disordered" evidence="8">
    <location>
        <begin position="1"/>
        <end position="23"/>
    </location>
</feature>
<dbReference type="PANTHER" id="PTHR30151:SF0">
    <property type="entry name" value="ABC TRANSPORTER PERMEASE PROTEIN MJ0413-RELATED"/>
    <property type="match status" value="1"/>
</dbReference>
<keyword evidence="3" id="KW-1003">Cell membrane</keyword>
<feature type="transmembrane region" description="Helical" evidence="7">
    <location>
        <begin position="309"/>
        <end position="330"/>
    </location>
</feature>
<dbReference type="AlphaFoldDB" id="A0A7W7VQX3"/>
<dbReference type="CDD" id="cd06261">
    <property type="entry name" value="TM_PBP2"/>
    <property type="match status" value="1"/>
</dbReference>
<dbReference type="RefSeq" id="WP_184720239.1">
    <property type="nucleotide sequence ID" value="NZ_JACHJP010000007.1"/>
</dbReference>
<comment type="caution">
    <text evidence="10">The sequence shown here is derived from an EMBL/GenBank/DDBJ whole genome shotgun (WGS) entry which is preliminary data.</text>
</comment>
<dbReference type="Proteomes" id="UP000552644">
    <property type="component" value="Unassembled WGS sequence"/>
</dbReference>
<name>A0A7W7VQX3_9ACTN</name>
<dbReference type="InterPro" id="IPR035906">
    <property type="entry name" value="MetI-like_sf"/>
</dbReference>
<evidence type="ECO:0000313" key="10">
    <source>
        <dbReference type="EMBL" id="MBB4918720.1"/>
    </source>
</evidence>
<feature type="transmembrane region" description="Helical" evidence="7">
    <location>
        <begin position="212"/>
        <end position="232"/>
    </location>
</feature>
<dbReference type="InterPro" id="IPR000515">
    <property type="entry name" value="MetI-like"/>
</dbReference>
<evidence type="ECO:0000313" key="11">
    <source>
        <dbReference type="Proteomes" id="UP000552644"/>
    </source>
</evidence>
<evidence type="ECO:0000256" key="3">
    <source>
        <dbReference type="ARBA" id="ARBA00022475"/>
    </source>
</evidence>